<proteinExistence type="predicted"/>
<feature type="compositionally biased region" description="Basic residues" evidence="1">
    <location>
        <begin position="1"/>
        <end position="14"/>
    </location>
</feature>
<accession>A0A835CEE3</accession>
<organism evidence="2 3">
    <name type="scientific">Senna tora</name>
    <dbReference type="NCBI Taxonomy" id="362788"/>
    <lineage>
        <taxon>Eukaryota</taxon>
        <taxon>Viridiplantae</taxon>
        <taxon>Streptophyta</taxon>
        <taxon>Embryophyta</taxon>
        <taxon>Tracheophyta</taxon>
        <taxon>Spermatophyta</taxon>
        <taxon>Magnoliopsida</taxon>
        <taxon>eudicotyledons</taxon>
        <taxon>Gunneridae</taxon>
        <taxon>Pentapetalae</taxon>
        <taxon>rosids</taxon>
        <taxon>fabids</taxon>
        <taxon>Fabales</taxon>
        <taxon>Fabaceae</taxon>
        <taxon>Caesalpinioideae</taxon>
        <taxon>Cassia clade</taxon>
        <taxon>Senna</taxon>
    </lineage>
</organism>
<protein>
    <submittedName>
        <fullName evidence="2">Uncharacterized protein</fullName>
    </submittedName>
</protein>
<reference evidence="2" key="1">
    <citation type="submission" date="2020-09" db="EMBL/GenBank/DDBJ databases">
        <title>Genome-Enabled Discovery of Anthraquinone Biosynthesis in Senna tora.</title>
        <authorList>
            <person name="Kang S.-H."/>
            <person name="Pandey R.P."/>
            <person name="Lee C.-M."/>
            <person name="Sim J.-S."/>
            <person name="Jeong J.-T."/>
            <person name="Choi B.-S."/>
            <person name="Jung M."/>
            <person name="Ginzburg D."/>
            <person name="Zhao K."/>
            <person name="Won S.Y."/>
            <person name="Oh T.-J."/>
            <person name="Yu Y."/>
            <person name="Kim N.-H."/>
            <person name="Lee O.R."/>
            <person name="Lee T.-H."/>
            <person name="Bashyal P."/>
            <person name="Kim T.-S."/>
            <person name="Lee W.-H."/>
            <person name="Kawkins C."/>
            <person name="Kim C.-K."/>
            <person name="Kim J.S."/>
            <person name="Ahn B.O."/>
            <person name="Rhee S.Y."/>
            <person name="Sohng J.K."/>
        </authorList>
    </citation>
    <scope>NUCLEOTIDE SEQUENCE</scope>
    <source>
        <tissue evidence="2">Leaf</tissue>
    </source>
</reference>
<name>A0A835CEE3_9FABA</name>
<dbReference type="AlphaFoldDB" id="A0A835CEE3"/>
<evidence type="ECO:0000313" key="3">
    <source>
        <dbReference type="Proteomes" id="UP000634136"/>
    </source>
</evidence>
<comment type="caution">
    <text evidence="2">The sequence shown here is derived from an EMBL/GenBank/DDBJ whole genome shotgun (WGS) entry which is preliminary data.</text>
</comment>
<gene>
    <name evidence="2" type="ORF">G2W53_008163</name>
</gene>
<keyword evidence="3" id="KW-1185">Reference proteome</keyword>
<feature type="region of interest" description="Disordered" evidence="1">
    <location>
        <begin position="1"/>
        <end position="20"/>
    </location>
</feature>
<dbReference type="Proteomes" id="UP000634136">
    <property type="component" value="Unassembled WGS sequence"/>
</dbReference>
<sequence>MEAPKHKAIKRRSPTRPSPTFITATLASSGTSINPNPARVPQDFTTHGVLWLIYDLRHSHFVKV</sequence>
<dbReference type="EMBL" id="JAAIUW010000003">
    <property type="protein sequence ID" value="KAF7839681.1"/>
    <property type="molecule type" value="Genomic_DNA"/>
</dbReference>
<evidence type="ECO:0000256" key="1">
    <source>
        <dbReference type="SAM" id="MobiDB-lite"/>
    </source>
</evidence>
<evidence type="ECO:0000313" key="2">
    <source>
        <dbReference type="EMBL" id="KAF7839681.1"/>
    </source>
</evidence>